<gene>
    <name evidence="1" type="ORF">EHI47_14275</name>
</gene>
<dbReference type="RefSeq" id="WP_128410781.1">
    <property type="nucleotide sequence ID" value="NZ_SBHX01000035.1"/>
</dbReference>
<dbReference type="Proteomes" id="UP000283817">
    <property type="component" value="Unassembled WGS sequence"/>
</dbReference>
<name>A0A444I0T0_RHILE</name>
<evidence type="ECO:0000313" key="2">
    <source>
        <dbReference type="Proteomes" id="UP000283817"/>
    </source>
</evidence>
<evidence type="ECO:0000313" key="1">
    <source>
        <dbReference type="EMBL" id="RWX30616.1"/>
    </source>
</evidence>
<dbReference type="EMBL" id="SBHX01000035">
    <property type="protein sequence ID" value="RWX30616.1"/>
    <property type="molecule type" value="Genomic_DNA"/>
</dbReference>
<organism evidence="1 2">
    <name type="scientific">Rhizobium leguminosarum</name>
    <dbReference type="NCBI Taxonomy" id="384"/>
    <lineage>
        <taxon>Bacteria</taxon>
        <taxon>Pseudomonadati</taxon>
        <taxon>Pseudomonadota</taxon>
        <taxon>Alphaproteobacteria</taxon>
        <taxon>Hyphomicrobiales</taxon>
        <taxon>Rhizobiaceae</taxon>
        <taxon>Rhizobium/Agrobacterium group</taxon>
        <taxon>Rhizobium</taxon>
    </lineage>
</organism>
<sequence>MTDGYFFSPSTRGFYFSGIHSDLPSDAVAISDAEHEALLAAQDAGAEIVVGNGGAPEAKVPGIDLATHKAAIAKAIDAAAERERLKYITAGAGQALTYQQKADEATRYLAATNPDPSDYPLLSAEVGVTASDIAGVAQVVKAAFTLWQVIGAGIERARLTAKAAVDAAESAEEAEAVYASIAWPSPGLGG</sequence>
<dbReference type="AlphaFoldDB" id="A0A444I0T0"/>
<proteinExistence type="predicted"/>
<protein>
    <recommendedName>
        <fullName evidence="3">DUF4376 domain-containing protein</fullName>
    </recommendedName>
</protein>
<evidence type="ECO:0008006" key="3">
    <source>
        <dbReference type="Google" id="ProtNLM"/>
    </source>
</evidence>
<accession>A0A444I0T0</accession>
<comment type="caution">
    <text evidence="1">The sequence shown here is derived from an EMBL/GenBank/DDBJ whole genome shotgun (WGS) entry which is preliminary data.</text>
</comment>
<reference evidence="1 2" key="1">
    <citation type="submission" date="2019-01" db="EMBL/GenBank/DDBJ databases">
        <title>RHIZO-ID as a novel technology for direct rhizobia identification.</title>
        <authorList>
            <person name="De Meyer S.E."/>
        </authorList>
    </citation>
    <scope>NUCLEOTIDE SEQUENCE [LARGE SCALE GENOMIC DNA]</scope>
    <source>
        <strain evidence="1 2">WSM448</strain>
    </source>
</reference>